<dbReference type="AlphaFoldDB" id="A0A1H2YHX1"/>
<dbReference type="PANTHER" id="PTHR10060:SF15">
    <property type="entry name" value="DEOXYRIBONUCLEASE TATDN1"/>
    <property type="match status" value="1"/>
</dbReference>
<organism evidence="6 7">
    <name type="scientific">Capnocytophaga granulosa</name>
    <dbReference type="NCBI Taxonomy" id="45242"/>
    <lineage>
        <taxon>Bacteria</taxon>
        <taxon>Pseudomonadati</taxon>
        <taxon>Bacteroidota</taxon>
        <taxon>Flavobacteriia</taxon>
        <taxon>Flavobacteriales</taxon>
        <taxon>Flavobacteriaceae</taxon>
        <taxon>Capnocytophaga</taxon>
    </lineage>
</organism>
<dbReference type="InterPro" id="IPR018228">
    <property type="entry name" value="DNase_TatD-rel_CS"/>
</dbReference>
<dbReference type="PANTHER" id="PTHR10060">
    <property type="entry name" value="TATD FAMILY DEOXYRIBONUCLEASE"/>
    <property type="match status" value="1"/>
</dbReference>
<evidence type="ECO:0000256" key="5">
    <source>
        <dbReference type="PIRSR" id="PIRSR005902-1"/>
    </source>
</evidence>
<dbReference type="RefSeq" id="WP_016421056.1">
    <property type="nucleotide sequence ID" value="NZ_FNND01000007.1"/>
</dbReference>
<dbReference type="InterPro" id="IPR001130">
    <property type="entry name" value="TatD-like"/>
</dbReference>
<feature type="binding site" evidence="5">
    <location>
        <position position="203"/>
    </location>
    <ligand>
        <name>a divalent metal cation</name>
        <dbReference type="ChEBI" id="CHEBI:60240"/>
        <label>1</label>
    </ligand>
</feature>
<feature type="binding site" evidence="5">
    <location>
        <position position="128"/>
    </location>
    <ligand>
        <name>a divalent metal cation</name>
        <dbReference type="ChEBI" id="CHEBI:60240"/>
        <label>2</label>
    </ligand>
</feature>
<dbReference type="PROSITE" id="PS01090">
    <property type="entry name" value="TATD_2"/>
    <property type="match status" value="1"/>
</dbReference>
<feature type="binding site" evidence="5">
    <location>
        <position position="152"/>
    </location>
    <ligand>
        <name>a divalent metal cation</name>
        <dbReference type="ChEBI" id="CHEBI:60240"/>
        <label>2</label>
    </ligand>
</feature>
<dbReference type="SUPFAM" id="SSF51556">
    <property type="entry name" value="Metallo-dependent hydrolases"/>
    <property type="match status" value="1"/>
</dbReference>
<dbReference type="CDD" id="cd01310">
    <property type="entry name" value="TatD_DNAse"/>
    <property type="match status" value="1"/>
</dbReference>
<keyword evidence="7" id="KW-1185">Reference proteome</keyword>
<evidence type="ECO:0000256" key="2">
    <source>
        <dbReference type="ARBA" id="ARBA00022722"/>
    </source>
</evidence>
<evidence type="ECO:0000256" key="1">
    <source>
        <dbReference type="ARBA" id="ARBA00009275"/>
    </source>
</evidence>
<dbReference type="Pfam" id="PF01026">
    <property type="entry name" value="TatD_DNase"/>
    <property type="match status" value="1"/>
</dbReference>
<feature type="binding site" evidence="5">
    <location>
        <position position="92"/>
    </location>
    <ligand>
        <name>a divalent metal cation</name>
        <dbReference type="ChEBI" id="CHEBI:60240"/>
        <label>1</label>
    </ligand>
</feature>
<dbReference type="GO" id="GO:0004536">
    <property type="term" value="F:DNA nuclease activity"/>
    <property type="evidence" value="ECO:0007669"/>
    <property type="project" value="InterPro"/>
</dbReference>
<keyword evidence="2" id="KW-0540">Nuclease</keyword>
<evidence type="ECO:0000313" key="7">
    <source>
        <dbReference type="Proteomes" id="UP000182771"/>
    </source>
</evidence>
<evidence type="ECO:0000313" key="6">
    <source>
        <dbReference type="EMBL" id="SDX04139.1"/>
    </source>
</evidence>
<dbReference type="NCBIfam" id="TIGR00010">
    <property type="entry name" value="YchF/TatD family DNA exonuclease"/>
    <property type="match status" value="1"/>
</dbReference>
<dbReference type="GeneID" id="85017089"/>
<dbReference type="InterPro" id="IPR015991">
    <property type="entry name" value="TatD/YcfH-like"/>
</dbReference>
<evidence type="ECO:0000256" key="4">
    <source>
        <dbReference type="ARBA" id="ARBA00022801"/>
    </source>
</evidence>
<dbReference type="InterPro" id="IPR050891">
    <property type="entry name" value="TatD-type_Hydrolase"/>
</dbReference>
<reference evidence="6 7" key="1">
    <citation type="submission" date="2016-10" db="EMBL/GenBank/DDBJ databases">
        <authorList>
            <person name="Varghese N."/>
            <person name="Submissions S."/>
        </authorList>
    </citation>
    <scope>NUCLEOTIDE SEQUENCE [LARGE SCALE GENOMIC DNA]</scope>
    <source>
        <strain evidence="6 7">DSM 11449</strain>
    </source>
</reference>
<protein>
    <submittedName>
        <fullName evidence="6">Sec-independent protein translocase TatD</fullName>
    </submittedName>
</protein>
<keyword evidence="3 5" id="KW-0479">Metal-binding</keyword>
<dbReference type="InterPro" id="IPR032466">
    <property type="entry name" value="Metal_Hydrolase"/>
</dbReference>
<sequence length="264" mass="29842">MIDIGLNLTNRQFAHDQEELLYRAEEAGVTQMILTGTSLRSSKESFALAKGYPTLLYSTAGVHPHDAKTMNEQTIPQLSTLLKEKQVVAVGECGLDFDRDFSPRPVQEQCFRAQLALAQEVQKPLFLHERAAFDRFVGILKDYTNLPKGVVHCFTGSLSEVKTYLEAGYYIGFTGAISDTRRFAFLEEVVRYVPLERMLIETDAPFMLPKNIPAHQLNPRDKRRNEPAFLPYVAQSIAHFKKISVKEVAETTTKNAKELFPLSE</sequence>
<keyword evidence="4" id="KW-0378">Hydrolase</keyword>
<dbReference type="Proteomes" id="UP000182771">
    <property type="component" value="Unassembled WGS sequence"/>
</dbReference>
<proteinExistence type="inferred from homology"/>
<evidence type="ECO:0000256" key="3">
    <source>
        <dbReference type="ARBA" id="ARBA00022723"/>
    </source>
</evidence>
<dbReference type="OrthoDB" id="9810005at2"/>
<comment type="caution">
    <text evidence="6">The sequence shown here is derived from an EMBL/GenBank/DDBJ whole genome shotgun (WGS) entry which is preliminary data.</text>
</comment>
<dbReference type="Gene3D" id="3.20.20.140">
    <property type="entry name" value="Metal-dependent hydrolases"/>
    <property type="match status" value="1"/>
</dbReference>
<name>A0A1H2YHX1_9FLAO</name>
<dbReference type="PIRSF" id="PIRSF005902">
    <property type="entry name" value="DNase_TatD"/>
    <property type="match status" value="1"/>
</dbReference>
<dbReference type="GO" id="GO:0046872">
    <property type="term" value="F:metal ion binding"/>
    <property type="evidence" value="ECO:0007669"/>
    <property type="project" value="UniProtKB-KW"/>
</dbReference>
<dbReference type="EMBL" id="FNND01000007">
    <property type="protein sequence ID" value="SDX04139.1"/>
    <property type="molecule type" value="Genomic_DNA"/>
</dbReference>
<comment type="similarity">
    <text evidence="1">Belongs to the metallo-dependent hydrolases superfamily. TatD-type hydrolase family.</text>
</comment>
<accession>A0A1H2YHX1</accession>
<dbReference type="GO" id="GO:0016788">
    <property type="term" value="F:hydrolase activity, acting on ester bonds"/>
    <property type="evidence" value="ECO:0007669"/>
    <property type="project" value="InterPro"/>
</dbReference>
<gene>
    <name evidence="6" type="ORF">SAMN05444420_10732</name>
</gene>
<dbReference type="FunFam" id="3.20.20.140:FF:000005">
    <property type="entry name" value="TatD family hydrolase"/>
    <property type="match status" value="1"/>
</dbReference>